<protein>
    <submittedName>
        <fullName evidence="3">Uncharacterized protein</fullName>
    </submittedName>
</protein>
<dbReference type="Proteomes" id="UP000636709">
    <property type="component" value="Unassembled WGS sequence"/>
</dbReference>
<gene>
    <name evidence="3" type="ORF">HU200_029456</name>
</gene>
<reference evidence="3" key="1">
    <citation type="submission" date="2020-07" db="EMBL/GenBank/DDBJ databases">
        <title>Genome sequence and genetic diversity analysis of an under-domesticated orphan crop, white fonio (Digitaria exilis).</title>
        <authorList>
            <person name="Bennetzen J.L."/>
            <person name="Chen S."/>
            <person name="Ma X."/>
            <person name="Wang X."/>
            <person name="Yssel A.E.J."/>
            <person name="Chaluvadi S.R."/>
            <person name="Johnson M."/>
            <person name="Gangashetty P."/>
            <person name="Hamidou F."/>
            <person name="Sanogo M.D."/>
            <person name="Zwaenepoel A."/>
            <person name="Wallace J."/>
            <person name="Van De Peer Y."/>
            <person name="Van Deynze A."/>
        </authorList>
    </citation>
    <scope>NUCLEOTIDE SEQUENCE</scope>
    <source>
        <tissue evidence="3">Leaves</tissue>
    </source>
</reference>
<name>A0A835BTW7_9POAL</name>
<organism evidence="3 4">
    <name type="scientific">Digitaria exilis</name>
    <dbReference type="NCBI Taxonomy" id="1010633"/>
    <lineage>
        <taxon>Eukaryota</taxon>
        <taxon>Viridiplantae</taxon>
        <taxon>Streptophyta</taxon>
        <taxon>Embryophyta</taxon>
        <taxon>Tracheophyta</taxon>
        <taxon>Spermatophyta</taxon>
        <taxon>Magnoliopsida</taxon>
        <taxon>Liliopsida</taxon>
        <taxon>Poales</taxon>
        <taxon>Poaceae</taxon>
        <taxon>PACMAD clade</taxon>
        <taxon>Panicoideae</taxon>
        <taxon>Panicodae</taxon>
        <taxon>Paniceae</taxon>
        <taxon>Anthephorinae</taxon>
        <taxon>Digitaria</taxon>
    </lineage>
</organism>
<dbReference type="OrthoDB" id="1878996at2759"/>
<dbReference type="PANTHER" id="PTHR31509">
    <property type="entry name" value="BPS1-LIKE PROTEIN"/>
    <property type="match status" value="1"/>
</dbReference>
<evidence type="ECO:0000313" key="3">
    <source>
        <dbReference type="EMBL" id="KAF8711424.1"/>
    </source>
</evidence>
<keyword evidence="4" id="KW-1185">Reference proteome</keyword>
<dbReference type="EMBL" id="JACEFO010001753">
    <property type="protein sequence ID" value="KAF8711424.1"/>
    <property type="molecule type" value="Genomic_DNA"/>
</dbReference>
<proteinExistence type="predicted"/>
<sequence length="859" mass="92557">MIGARSCTTRPCTRGGLPLQQLTTAGDSRGCPLWRGTASLRPCMASTYARPTPSPIIRGNPRRAAAGRRPRRAAMKKPTTLIRSFSSRLSTRLAPSPAVVAPWPPVRSPYDRWLAAELDDLRADDPFTPCTTATWLSRALTLAAAAQRRLVVSTSGASIERRIIYECADDLAELLDACSVLRERLDALRSYVTATRIALHWLDGHGDCAAARRRAAAAFAECDAVERRCASGELAKCGSNLRKLGEKALIHDHEELSGARAMAVLAVGVLGAALTFRPRWNMSGLGAGHAGGKAVAQWECSLQEVQRQVREEYDRRRRKKEGVVPFMAEVDAAAAAARAARCAVEGGRRFPETKTIVAEAARRCNELEVAVEVLEEKVGTESKGLNEMPSNLQTGVVPFTGNPAASRQHPFLCVSCTSAKALPGATHGKAYSAKLPRTIKITLALAQLGGTHRRSSAQFVDGSLAPDLAGAPGRRRGVLPLHASQQPLYRLHAWLPHMHGLLGPIQRGGATCKQGRAAAAAAMKKPSALLRSFSSRLSTRLSPSPAVVAPWPPVRSAYDSWLAAELDDLRADDPLTPCTSAAWLSRALALAVSAQSRLVSSSETSTTAAITDRKIIDECVDDTAELLDAIAGIRDRLEMLRSYATSTRVALHWLELDGHHGARCAAAAFAECDAVERRCGGGAELAKCVSNLRKLGERAVLQDAGDEELSGARAMALLAVGALGASLAFRPRRAVFSGVVSNRSGGKAVAQWECDLQEVQRQVREEYDRRRKDGVPCMAELDAMAAAVRAVRCVVAGGRRCTETVAAAARMRCDELEETVEVLEEKVGELHRELIAVRMVLLERAQRARGHELLRLPRI</sequence>
<keyword evidence="1" id="KW-0175">Coiled coil</keyword>
<feature type="region of interest" description="Disordered" evidence="2">
    <location>
        <begin position="51"/>
        <end position="76"/>
    </location>
</feature>
<evidence type="ECO:0000256" key="2">
    <source>
        <dbReference type="SAM" id="MobiDB-lite"/>
    </source>
</evidence>
<evidence type="ECO:0000313" key="4">
    <source>
        <dbReference type="Proteomes" id="UP000636709"/>
    </source>
</evidence>
<accession>A0A835BTW7</accession>
<comment type="caution">
    <text evidence="3">The sequence shown here is derived from an EMBL/GenBank/DDBJ whole genome shotgun (WGS) entry which is preliminary data.</text>
</comment>
<feature type="compositionally biased region" description="Basic residues" evidence="2">
    <location>
        <begin position="65"/>
        <end position="75"/>
    </location>
</feature>
<dbReference type="AlphaFoldDB" id="A0A835BTW7"/>
<feature type="coiled-coil region" evidence="1">
    <location>
        <begin position="806"/>
        <end position="833"/>
    </location>
</feature>
<evidence type="ECO:0000256" key="1">
    <source>
        <dbReference type="SAM" id="Coils"/>
    </source>
</evidence>